<keyword evidence="4" id="KW-0808">Transferase</keyword>
<gene>
    <name evidence="10" type="ORF">JOB18_004009</name>
</gene>
<sequence>MGLTIPERGFLIVKDSAHSSCVPGLIGMNVVKKCRELVHTEFDTTLQNKLDSNWREAFNNLHAVTVTDRLSFARVASREMVHVPALSATTVMARGLRTVSVHGPLMLLEPGSAPLPGGLVVVPTLVSSESHMFPVQVMNMSDEDIWLKPRIRLEVLTHVESVKSDELCEIQFHRISADTEVSIDEHPKTPTDVQSILDVKLQKCAFLQQSVKFLGHQVSAEEVLSPQFMQIPKLQCVPNQINSPVTTPSDDSGSEEAAEDEEDGGNGDRDCVNNDSHSDISDRELFIGANGKTHTLTGMANRAESKTLGHVNRNDFQRFESMTSGSSSKMKALRMTFLLLLLFIPAMIFIFILAGLTSRTDRHISTMSRPPKTVPIQISEQTFTRLNNTKHLLVSAFMDQRRKGLDIRIIGIFKRDSINPLNCYFWCDGHMSVPTPSEIMVHSDHFGFPYGATDVMCPIPENCYATHVTLVTRPTSDIEPDQLWLPIRNREMKENVNDTFQFDFTVCISNLFGDYNNVLQVAQTLEMYRLLSVDRVVIYNTSCGPELDRLLQAYIQEGFVEVVPWPIDQYLSPSKGWLFSKHGGELHYYGQLTSHNECIYRSMARSRYVLLNDMDEIVMPYQHTNLTSLMDMLQQQHPNTGVFLIENRFFPKKHFEPSKRFHLPQWNGVPGVNILEHIYSEEPDIKVYHPHKIIIQPRMVEQTSVHEVLKKYGQVVKVPPQVCRLIHVRAAQQGALTIDQLHVDKRLWDFHERLIPNVDMVLRRAGLLNRGAELMDE</sequence>
<dbReference type="GO" id="GO:0005737">
    <property type="term" value="C:cytoplasm"/>
    <property type="evidence" value="ECO:0007669"/>
    <property type="project" value="TreeGrafter"/>
</dbReference>
<feature type="transmembrane region" description="Helical" evidence="9">
    <location>
        <begin position="337"/>
        <end position="356"/>
    </location>
</feature>
<feature type="region of interest" description="Disordered" evidence="8">
    <location>
        <begin position="239"/>
        <end position="277"/>
    </location>
</feature>
<dbReference type="Pfam" id="PF01697">
    <property type="entry name" value="Glyco_transf_92"/>
    <property type="match status" value="1"/>
</dbReference>
<feature type="compositionally biased region" description="Basic and acidic residues" evidence="8">
    <location>
        <begin position="266"/>
        <end position="277"/>
    </location>
</feature>
<keyword evidence="11" id="KW-1185">Reference proteome</keyword>
<name>A0AAV6RYP9_SOLSE</name>
<keyword evidence="7 9" id="KW-0472">Membrane</keyword>
<evidence type="ECO:0000256" key="4">
    <source>
        <dbReference type="ARBA" id="ARBA00022679"/>
    </source>
</evidence>
<keyword evidence="5 9" id="KW-0812">Transmembrane</keyword>
<reference evidence="10 11" key="1">
    <citation type="journal article" date="2021" name="Sci. Rep.">
        <title>Chromosome anchoring in Senegalese sole (Solea senegalensis) reveals sex-associated markers and genome rearrangements in flatfish.</title>
        <authorList>
            <person name="Guerrero-Cozar I."/>
            <person name="Gomez-Garrido J."/>
            <person name="Berbel C."/>
            <person name="Martinez-Blanch J.F."/>
            <person name="Alioto T."/>
            <person name="Claros M.G."/>
            <person name="Gagnaire P.A."/>
            <person name="Manchado M."/>
        </authorList>
    </citation>
    <scope>NUCLEOTIDE SEQUENCE [LARGE SCALE GENOMIC DNA]</scope>
    <source>
        <strain evidence="10">Sse05_10M</strain>
    </source>
</reference>
<evidence type="ECO:0000256" key="5">
    <source>
        <dbReference type="ARBA" id="ARBA00022692"/>
    </source>
</evidence>
<dbReference type="EMBL" id="JAGKHQ010000008">
    <property type="protein sequence ID" value="KAG7509765.1"/>
    <property type="molecule type" value="Genomic_DNA"/>
</dbReference>
<keyword evidence="6 9" id="KW-1133">Transmembrane helix</keyword>
<evidence type="ECO:0000256" key="8">
    <source>
        <dbReference type="SAM" id="MobiDB-lite"/>
    </source>
</evidence>
<evidence type="ECO:0000256" key="7">
    <source>
        <dbReference type="ARBA" id="ARBA00023136"/>
    </source>
</evidence>
<evidence type="ECO:0000313" key="10">
    <source>
        <dbReference type="EMBL" id="KAG7509765.1"/>
    </source>
</evidence>
<dbReference type="AlphaFoldDB" id="A0AAV6RYP9"/>
<comment type="similarity">
    <text evidence="2">Belongs to the glycosyltransferase 92 family.</text>
</comment>
<comment type="caution">
    <text evidence="10">The sequence shown here is derived from an EMBL/GenBank/DDBJ whole genome shotgun (WGS) entry which is preliminary data.</text>
</comment>
<organism evidence="10 11">
    <name type="scientific">Solea senegalensis</name>
    <name type="common">Senegalese sole</name>
    <dbReference type="NCBI Taxonomy" id="28829"/>
    <lineage>
        <taxon>Eukaryota</taxon>
        <taxon>Metazoa</taxon>
        <taxon>Chordata</taxon>
        <taxon>Craniata</taxon>
        <taxon>Vertebrata</taxon>
        <taxon>Euteleostomi</taxon>
        <taxon>Actinopterygii</taxon>
        <taxon>Neopterygii</taxon>
        <taxon>Teleostei</taxon>
        <taxon>Neoteleostei</taxon>
        <taxon>Acanthomorphata</taxon>
        <taxon>Carangaria</taxon>
        <taxon>Pleuronectiformes</taxon>
        <taxon>Pleuronectoidei</taxon>
        <taxon>Soleidae</taxon>
        <taxon>Solea</taxon>
    </lineage>
</organism>
<dbReference type="InterPro" id="IPR008166">
    <property type="entry name" value="Glyco_transf_92"/>
</dbReference>
<evidence type="ECO:0000256" key="6">
    <source>
        <dbReference type="ARBA" id="ARBA00022989"/>
    </source>
</evidence>
<protein>
    <recommendedName>
        <fullName evidence="12">Glycosyltransferase family 92 protein</fullName>
    </recommendedName>
</protein>
<evidence type="ECO:0000256" key="9">
    <source>
        <dbReference type="SAM" id="Phobius"/>
    </source>
</evidence>
<dbReference type="PANTHER" id="PTHR21461">
    <property type="entry name" value="GLYCOSYLTRANSFERASE FAMILY 92 PROTEIN"/>
    <property type="match status" value="1"/>
</dbReference>
<feature type="compositionally biased region" description="Acidic residues" evidence="8">
    <location>
        <begin position="252"/>
        <end position="265"/>
    </location>
</feature>
<dbReference type="Proteomes" id="UP000693946">
    <property type="component" value="Linkage Group LG16"/>
</dbReference>
<evidence type="ECO:0000256" key="2">
    <source>
        <dbReference type="ARBA" id="ARBA00007647"/>
    </source>
</evidence>
<evidence type="ECO:0000256" key="1">
    <source>
        <dbReference type="ARBA" id="ARBA00004167"/>
    </source>
</evidence>
<evidence type="ECO:0008006" key="12">
    <source>
        <dbReference type="Google" id="ProtNLM"/>
    </source>
</evidence>
<dbReference type="GO" id="GO:0016020">
    <property type="term" value="C:membrane"/>
    <property type="evidence" value="ECO:0007669"/>
    <property type="project" value="UniProtKB-SubCell"/>
</dbReference>
<comment type="subcellular location">
    <subcellularLocation>
        <location evidence="1">Membrane</location>
        <topology evidence="1">Single-pass membrane protein</topology>
    </subcellularLocation>
</comment>
<evidence type="ECO:0000313" key="11">
    <source>
        <dbReference type="Proteomes" id="UP000693946"/>
    </source>
</evidence>
<feature type="compositionally biased region" description="Polar residues" evidence="8">
    <location>
        <begin position="239"/>
        <end position="248"/>
    </location>
</feature>
<evidence type="ECO:0000256" key="3">
    <source>
        <dbReference type="ARBA" id="ARBA00022676"/>
    </source>
</evidence>
<keyword evidence="3" id="KW-0328">Glycosyltransferase</keyword>
<proteinExistence type="inferred from homology"/>
<accession>A0AAV6RYP9</accession>
<dbReference type="PANTHER" id="PTHR21461:SF45">
    <property type="entry name" value="GLYCOSYLTRANSFERASE FAMILY 92 PROTEIN"/>
    <property type="match status" value="1"/>
</dbReference>
<dbReference type="GO" id="GO:0016757">
    <property type="term" value="F:glycosyltransferase activity"/>
    <property type="evidence" value="ECO:0007669"/>
    <property type="project" value="UniProtKB-KW"/>
</dbReference>